<protein>
    <submittedName>
        <fullName evidence="3">Uncharacterized protein</fullName>
    </submittedName>
</protein>
<accession>L8NZI9</accession>
<feature type="region of interest" description="Disordered" evidence="1">
    <location>
        <begin position="367"/>
        <end position="403"/>
    </location>
</feature>
<keyword evidence="2" id="KW-1133">Transmembrane helix</keyword>
<evidence type="ECO:0000313" key="3">
    <source>
        <dbReference type="EMBL" id="ELS50701.1"/>
    </source>
</evidence>
<comment type="caution">
    <text evidence="3">The sequence shown here is derived from an EMBL/GenBank/DDBJ whole genome shotgun (WGS) entry which is preliminary data.</text>
</comment>
<dbReference type="Proteomes" id="UP000011205">
    <property type="component" value="Unassembled WGS sequence"/>
</dbReference>
<feature type="transmembrane region" description="Helical" evidence="2">
    <location>
        <begin position="186"/>
        <end position="214"/>
    </location>
</feature>
<dbReference type="RefSeq" id="WP_004003811.1">
    <property type="nucleotide sequence ID" value="NZ_AMLP01000268.1"/>
</dbReference>
<keyword evidence="2" id="KW-0812">Transmembrane</keyword>
<feature type="transmembrane region" description="Helical" evidence="2">
    <location>
        <begin position="74"/>
        <end position="96"/>
    </location>
</feature>
<evidence type="ECO:0000313" key="4">
    <source>
        <dbReference type="Proteomes" id="UP000011205"/>
    </source>
</evidence>
<gene>
    <name evidence="3" type="ORF">STVIR_8349</name>
</gene>
<evidence type="ECO:0000256" key="1">
    <source>
        <dbReference type="SAM" id="MobiDB-lite"/>
    </source>
</evidence>
<evidence type="ECO:0000256" key="2">
    <source>
        <dbReference type="SAM" id="Phobius"/>
    </source>
</evidence>
<keyword evidence="2" id="KW-0472">Membrane</keyword>
<dbReference type="EMBL" id="AMLP01000268">
    <property type="protein sequence ID" value="ELS50701.1"/>
    <property type="molecule type" value="Genomic_DNA"/>
</dbReference>
<sequence>MSTGGRLRATAQFLCLIVLVGLYLFSAFADVHGQARTHLSVAIAVLTGLFTLLNRPELRPPASEAVPRSASVAFTGRLLIVVVWIVQAFLFGLSGYLVSTQFQNPPGFHGSVALLAAAGQVLALVALGARSMAGFRPDPGFSFGFLGVLRHVLDRAALVVLAGYASTLPDVVKTVVTWVPDQVHGFFASLAPAWLAWPLTVAVCAVWFLAVLVVESLLQVLIASALGPDNSLGQWLGEHAPVTYRRTDVDVTFDFNFRLIRILYYNSVHGWAFVGRLLLELRSSSSFGPLGRGPTRRQRERLQRYERPLTDEEKEQLPERVAAAAVEAAPPEWRLLILEYRAAADHEEIQLRVDPADRWAWAWDEAGEEEPTADGAGGEDSPEGESLGGGDENENRSNDDLLELPDFPECAALRRLREASYSAEHGVGYVLVMNIEKNDPSTRPYYGDGLWRITYQAMKRDPMPRWRQPPTARQYRRDLRRFPTVRGRRPFWLRNQVKRIG</sequence>
<feature type="region of interest" description="Disordered" evidence="1">
    <location>
        <begin position="288"/>
        <end position="315"/>
    </location>
</feature>
<organism evidence="3 4">
    <name type="scientific">Streptomyces viridochromogenes Tue57</name>
    <dbReference type="NCBI Taxonomy" id="1160705"/>
    <lineage>
        <taxon>Bacteria</taxon>
        <taxon>Bacillati</taxon>
        <taxon>Actinomycetota</taxon>
        <taxon>Actinomycetes</taxon>
        <taxon>Kitasatosporales</taxon>
        <taxon>Streptomycetaceae</taxon>
        <taxon>Streptomyces</taxon>
    </lineage>
</organism>
<proteinExistence type="predicted"/>
<feature type="transmembrane region" description="Helical" evidence="2">
    <location>
        <begin position="35"/>
        <end position="53"/>
    </location>
</feature>
<feature type="compositionally biased region" description="Basic and acidic residues" evidence="1">
    <location>
        <begin position="300"/>
        <end position="315"/>
    </location>
</feature>
<feature type="transmembrane region" description="Helical" evidence="2">
    <location>
        <begin position="108"/>
        <end position="129"/>
    </location>
</feature>
<dbReference type="AlphaFoldDB" id="L8NZI9"/>
<name>L8NZI9_STRVR</name>
<dbReference type="PATRIC" id="fig|1160705.3.peg.8249"/>
<feature type="transmembrane region" description="Helical" evidence="2">
    <location>
        <begin position="12"/>
        <end position="29"/>
    </location>
</feature>
<reference evidence="3 4" key="1">
    <citation type="journal article" date="2013" name="Genome Announc.">
        <title>Draft Genome Sequence of Streptomyces viridochromogenes Strain Tu57, Producer of Avilamycin.</title>
        <authorList>
            <person name="Gruning B.A."/>
            <person name="Erxleben A."/>
            <person name="Hahnlein A."/>
            <person name="Gunther S."/>
        </authorList>
    </citation>
    <scope>NUCLEOTIDE SEQUENCE [LARGE SCALE GENOMIC DNA]</scope>
    <source>
        <strain evidence="3 4">Tue57</strain>
    </source>
</reference>